<dbReference type="Proteomes" id="UP000184233">
    <property type="component" value="Unassembled WGS sequence"/>
</dbReference>
<proteinExistence type="predicted"/>
<dbReference type="Pfam" id="PF20030">
    <property type="entry name" value="bpMoxR"/>
    <property type="match status" value="1"/>
</dbReference>
<organism evidence="2 3">
    <name type="scientific">Candidatus Kapaibacterium thiocyanatum</name>
    <dbReference type="NCBI Taxonomy" id="1895771"/>
    <lineage>
        <taxon>Bacteria</taxon>
        <taxon>Pseudomonadati</taxon>
        <taxon>Candidatus Kapaibacteriota</taxon>
        <taxon>Candidatus Kapaibacteriia</taxon>
        <taxon>Candidatus Kapaibacteriales</taxon>
        <taxon>Candidatus Kapaibacteriaceae</taxon>
        <taxon>Candidatus Kapaibacterium</taxon>
    </lineage>
</organism>
<dbReference type="SUPFAM" id="SSF52540">
    <property type="entry name" value="P-loop containing nucleoside triphosphate hydrolases"/>
    <property type="match status" value="1"/>
</dbReference>
<dbReference type="InterPro" id="IPR027417">
    <property type="entry name" value="P-loop_NTPase"/>
</dbReference>
<dbReference type="InterPro" id="IPR050513">
    <property type="entry name" value="RavA_ATPases"/>
</dbReference>
<reference evidence="2 3" key="1">
    <citation type="submission" date="2016-09" db="EMBL/GenBank/DDBJ databases">
        <title>Genome-resolved meta-omics ties microbial dynamics to process performance in biotechnology for thiocyanate degradation.</title>
        <authorList>
            <person name="Kantor R.S."/>
            <person name="Huddy R.J."/>
            <person name="Iyer R."/>
            <person name="Thomas B.C."/>
            <person name="Brown C.T."/>
            <person name="Anantharaman K."/>
            <person name="Tringe S."/>
            <person name="Hettich R.L."/>
            <person name="Harrison S.T."/>
            <person name="Banfield J.F."/>
        </authorList>
    </citation>
    <scope>NUCLEOTIDE SEQUENCE [LARGE SCALE GENOMIC DNA]</scope>
    <source>
        <strain evidence="2">59-99</strain>
    </source>
</reference>
<dbReference type="AlphaFoldDB" id="A0A1M3L154"/>
<dbReference type="InterPro" id="IPR041538">
    <property type="entry name" value="RavA-like_AAA_lid"/>
</dbReference>
<accession>A0A1M3L154</accession>
<dbReference type="EMBL" id="MKVH01000017">
    <property type="protein sequence ID" value="OJX58640.1"/>
    <property type="molecule type" value="Genomic_DNA"/>
</dbReference>
<protein>
    <recommendedName>
        <fullName evidence="1">AAA+ ATPase domain-containing protein</fullName>
    </recommendedName>
</protein>
<feature type="domain" description="AAA+ ATPase" evidence="1">
    <location>
        <begin position="45"/>
        <end position="187"/>
    </location>
</feature>
<dbReference type="PANTHER" id="PTHR32204">
    <property type="entry name" value="ATPASE RAVA"/>
    <property type="match status" value="1"/>
</dbReference>
<dbReference type="CDD" id="cd00009">
    <property type="entry name" value="AAA"/>
    <property type="match status" value="1"/>
</dbReference>
<sequence length="439" mass="50044">MASGSQTIRSIEEIARELKDAAAFIGTRVINREEIIEQAFCALLTAEHLLLQSRTGVGKSLLAEQVFSMFEGARIFRVQASKEQQPDTYFGGLDLEQLKSGRIVHNTEGSLVESQFGFIDEIFDANDFTLRALLSLLNERRLMRGVQDVPSTLHSVIAATNYLRVSEVTEALLDRFLFKAVILPDKDPFIQYKISQRYLVHGGKPAPAPKRIAFSQLQHMNRIITGYSDDFSISITAEMLYFTNIVIRHFEFLCNRALHEKAKQHDGKDFYISPRTQAKSLDLLRALALLKGRTEVVHSDVSKLYFIFATVGLPEEVALFKKAYTTVLNSLTASRGFDQVTILLDFTELLEDIRENPKLMQQPLSQFAGNHVRKSFFEWVKEKFGSENPQEQNRKLLEQFLTDFLPACDEVRELKHSVERTLQSTMIAVERELTRGQEE</sequence>
<gene>
    <name evidence="2" type="ORF">BGO89_00055</name>
</gene>
<dbReference type="STRING" id="1895771.BGO89_00055"/>
<comment type="caution">
    <text evidence="2">The sequence shown here is derived from an EMBL/GenBank/DDBJ whole genome shotgun (WGS) entry which is preliminary data.</text>
</comment>
<dbReference type="SMART" id="SM00382">
    <property type="entry name" value="AAA"/>
    <property type="match status" value="1"/>
</dbReference>
<evidence type="ECO:0000259" key="1">
    <source>
        <dbReference type="SMART" id="SM00382"/>
    </source>
</evidence>
<name>A0A1M3L154_9BACT</name>
<evidence type="ECO:0000313" key="2">
    <source>
        <dbReference type="EMBL" id="OJX58640.1"/>
    </source>
</evidence>
<dbReference type="PANTHER" id="PTHR32204:SF0">
    <property type="entry name" value="ATPASE RAVA"/>
    <property type="match status" value="1"/>
</dbReference>
<evidence type="ECO:0000313" key="3">
    <source>
        <dbReference type="Proteomes" id="UP000184233"/>
    </source>
</evidence>
<dbReference type="Gene3D" id="3.40.50.300">
    <property type="entry name" value="P-loop containing nucleotide triphosphate hydrolases"/>
    <property type="match status" value="1"/>
</dbReference>
<dbReference type="InterPro" id="IPR045427">
    <property type="entry name" value="MoxR"/>
</dbReference>
<dbReference type="Pfam" id="PF17868">
    <property type="entry name" value="AAA_lid_8"/>
    <property type="match status" value="1"/>
</dbReference>
<dbReference type="InterPro" id="IPR003593">
    <property type="entry name" value="AAA+_ATPase"/>
</dbReference>